<reference evidence="8" key="1">
    <citation type="journal article" date="2019" name="Int. J. Syst. Evol. Microbiol.">
        <title>The Global Catalogue of Microorganisms (GCM) 10K type strain sequencing project: providing services to taxonomists for standard genome sequencing and annotation.</title>
        <authorList>
            <consortium name="The Broad Institute Genomics Platform"/>
            <consortium name="The Broad Institute Genome Sequencing Center for Infectious Disease"/>
            <person name="Wu L."/>
            <person name="Ma J."/>
        </authorList>
    </citation>
    <scope>NUCLEOTIDE SEQUENCE [LARGE SCALE GENOMIC DNA]</scope>
    <source>
        <strain evidence="8">CCUG 58760</strain>
    </source>
</reference>
<dbReference type="EMBL" id="JBHSLC010000113">
    <property type="protein sequence ID" value="MFC5359416.1"/>
    <property type="molecule type" value="Genomic_DNA"/>
</dbReference>
<evidence type="ECO:0000256" key="3">
    <source>
        <dbReference type="ARBA" id="ARBA00022692"/>
    </source>
</evidence>
<name>A0ABW0GF44_9PROT</name>
<keyword evidence="2" id="KW-1003">Cell membrane</keyword>
<evidence type="ECO:0000256" key="2">
    <source>
        <dbReference type="ARBA" id="ARBA00022475"/>
    </source>
</evidence>
<proteinExistence type="predicted"/>
<evidence type="ECO:0000313" key="7">
    <source>
        <dbReference type="EMBL" id="MFC5359416.1"/>
    </source>
</evidence>
<dbReference type="InterPro" id="IPR001851">
    <property type="entry name" value="ABC_transp_permease"/>
</dbReference>
<dbReference type="Proteomes" id="UP001596166">
    <property type="component" value="Unassembled WGS sequence"/>
</dbReference>
<accession>A0ABW0GF44</accession>
<feature type="transmembrane region" description="Helical" evidence="6">
    <location>
        <begin position="163"/>
        <end position="183"/>
    </location>
</feature>
<feature type="transmembrane region" description="Helical" evidence="6">
    <location>
        <begin position="66"/>
        <end position="87"/>
    </location>
</feature>
<evidence type="ECO:0000256" key="4">
    <source>
        <dbReference type="ARBA" id="ARBA00022989"/>
    </source>
</evidence>
<feature type="transmembrane region" description="Helical" evidence="6">
    <location>
        <begin position="121"/>
        <end position="142"/>
    </location>
</feature>
<dbReference type="CDD" id="cd06581">
    <property type="entry name" value="TM_PBP1_LivM_like"/>
    <property type="match status" value="1"/>
</dbReference>
<feature type="transmembrane region" description="Helical" evidence="6">
    <location>
        <begin position="291"/>
        <end position="315"/>
    </location>
</feature>
<feature type="transmembrane region" description="Helical" evidence="6">
    <location>
        <begin position="251"/>
        <end position="276"/>
    </location>
</feature>
<comment type="subcellular location">
    <subcellularLocation>
        <location evidence="1">Cell membrane</location>
        <topology evidence="1">Multi-pass membrane protein</topology>
    </subcellularLocation>
</comment>
<feature type="transmembrane region" description="Helical" evidence="6">
    <location>
        <begin position="94"/>
        <end position="115"/>
    </location>
</feature>
<feature type="transmembrane region" description="Helical" evidence="6">
    <location>
        <begin position="15"/>
        <end position="36"/>
    </location>
</feature>
<protein>
    <submittedName>
        <fullName evidence="7">Branched-chain amino acid ABC transporter permease</fullName>
    </submittedName>
</protein>
<gene>
    <name evidence="7" type="ORF">ACFPMG_30915</name>
</gene>
<evidence type="ECO:0000313" key="8">
    <source>
        <dbReference type="Proteomes" id="UP001596166"/>
    </source>
</evidence>
<keyword evidence="3 6" id="KW-0812">Transmembrane</keyword>
<evidence type="ECO:0000256" key="5">
    <source>
        <dbReference type="ARBA" id="ARBA00023136"/>
    </source>
</evidence>
<dbReference type="PANTHER" id="PTHR30482">
    <property type="entry name" value="HIGH-AFFINITY BRANCHED-CHAIN AMINO ACID TRANSPORT SYSTEM PERMEASE"/>
    <property type="match status" value="1"/>
</dbReference>
<dbReference type="Pfam" id="PF02653">
    <property type="entry name" value="BPD_transp_2"/>
    <property type="match status" value="1"/>
</dbReference>
<dbReference type="InterPro" id="IPR043428">
    <property type="entry name" value="LivM-like"/>
</dbReference>
<dbReference type="RefSeq" id="WP_376999424.1">
    <property type="nucleotide sequence ID" value="NZ_JBHSLC010000113.1"/>
</dbReference>
<keyword evidence="4 6" id="KW-1133">Transmembrane helix</keyword>
<organism evidence="7 8">
    <name type="scientific">Azospirillum himalayense</name>
    <dbReference type="NCBI Taxonomy" id="654847"/>
    <lineage>
        <taxon>Bacteria</taxon>
        <taxon>Pseudomonadati</taxon>
        <taxon>Pseudomonadota</taxon>
        <taxon>Alphaproteobacteria</taxon>
        <taxon>Rhodospirillales</taxon>
        <taxon>Azospirillaceae</taxon>
        <taxon>Azospirillum</taxon>
    </lineage>
</organism>
<keyword evidence="8" id="KW-1185">Reference proteome</keyword>
<evidence type="ECO:0000256" key="6">
    <source>
        <dbReference type="SAM" id="Phobius"/>
    </source>
</evidence>
<evidence type="ECO:0000256" key="1">
    <source>
        <dbReference type="ARBA" id="ARBA00004651"/>
    </source>
</evidence>
<comment type="caution">
    <text evidence="7">The sequence shown here is derived from an EMBL/GenBank/DDBJ whole genome shotgun (WGS) entry which is preliminary data.</text>
</comment>
<sequence length="334" mass="35933">MNFVSMAYAIRTGPVRNQLLCLAVFLLVVALCPLVMNDYWLRLMIFVFVNIGLASSWNLIGGFGGYASFGHGVFFGIGAFAGAVGMVRYGLPLPVVMMIGGVLAAALAALFVPVFKQKGLYFALSTLAVMLVFETVLQRWTFTRGLRSHDLGWTLAPSLPLEGFFYLFLGLLGLIVGSIIVVVRSKIGYALHAIRKDEVLASSIGVRTTTYKAIAFMISAAWPGVLGAAFAPFLAYVSVQSVFDVSITLNMILITIFGGAGTVIGPIIGGIALSVIDQIAWGNFLEYHRLIYGALIVAITTLHPGGLASVFWAWVERRRAAAKPVPRPSAHVRA</sequence>
<keyword evidence="5 6" id="KW-0472">Membrane</keyword>
<feature type="transmembrane region" description="Helical" evidence="6">
    <location>
        <begin position="43"/>
        <end position="60"/>
    </location>
</feature>
<feature type="transmembrane region" description="Helical" evidence="6">
    <location>
        <begin position="213"/>
        <end position="239"/>
    </location>
</feature>
<dbReference type="PANTHER" id="PTHR30482:SF10">
    <property type="entry name" value="HIGH-AFFINITY BRANCHED-CHAIN AMINO ACID TRANSPORT PROTEIN BRAE"/>
    <property type="match status" value="1"/>
</dbReference>